<proteinExistence type="predicted"/>
<evidence type="ECO:0000313" key="1">
    <source>
        <dbReference type="EMBL" id="EIJ71331.1"/>
    </source>
</evidence>
<comment type="caution">
    <text evidence="1">The sequence shown here is derived from an EMBL/GenBank/DDBJ whole genome shotgun (WGS) entry which is preliminary data.</text>
</comment>
<sequence>MHNPPLNAKFKNLGETQGFFVLIRKVCLMLFMRYLHRKAVIFSLNFAILMLNITA</sequence>
<protein>
    <submittedName>
        <fullName evidence="1">Uncharacterized protein</fullName>
    </submittedName>
</protein>
<reference evidence="1 2" key="1">
    <citation type="submission" date="2012-02" db="EMBL/GenBank/DDBJ databases">
        <authorList>
            <person name="Harkins D.M."/>
            <person name="Madupu R."/>
            <person name="Durkin A.S."/>
            <person name="Torralba M."/>
            <person name="Methe B."/>
            <person name="Sutton G.G."/>
            <person name="Nelson K.E."/>
        </authorList>
    </citation>
    <scope>NUCLEOTIDE SEQUENCE [LARGE SCALE GENOMIC DNA]</scope>
    <source>
        <strain evidence="1 2">HK385</strain>
    </source>
</reference>
<accession>A0ABP2P3C4</accession>
<gene>
    <name evidence="1" type="ORF">HMPREF1050_1650</name>
</gene>
<organism evidence="1 2">
    <name type="scientific">Haemophilus parahaemolyticus HK385</name>
    <dbReference type="NCBI Taxonomy" id="1095744"/>
    <lineage>
        <taxon>Bacteria</taxon>
        <taxon>Pseudomonadati</taxon>
        <taxon>Pseudomonadota</taxon>
        <taxon>Gammaproteobacteria</taxon>
        <taxon>Pasteurellales</taxon>
        <taxon>Pasteurellaceae</taxon>
        <taxon>Haemophilus</taxon>
    </lineage>
</organism>
<evidence type="ECO:0000313" key="2">
    <source>
        <dbReference type="Proteomes" id="UP000003016"/>
    </source>
</evidence>
<dbReference type="Proteomes" id="UP000003016">
    <property type="component" value="Unassembled WGS sequence"/>
</dbReference>
<dbReference type="EMBL" id="AJSW01000020">
    <property type="protein sequence ID" value="EIJ71331.1"/>
    <property type="molecule type" value="Genomic_DNA"/>
</dbReference>
<keyword evidence="2" id="KW-1185">Reference proteome</keyword>
<name>A0ABP2P3C4_HAEPH</name>